<reference evidence="1 2" key="1">
    <citation type="submission" date="2019-04" db="EMBL/GenBank/DDBJ databases">
        <title>Draft genome of the big-headed turtle Platysternon megacephalum.</title>
        <authorList>
            <person name="Gong S."/>
        </authorList>
    </citation>
    <scope>NUCLEOTIDE SEQUENCE [LARGE SCALE GENOMIC DNA]</scope>
    <source>
        <strain evidence="1">DO16091913</strain>
        <tissue evidence="1">Muscle</tissue>
    </source>
</reference>
<keyword evidence="2" id="KW-1185">Reference proteome</keyword>
<evidence type="ECO:0000313" key="1">
    <source>
        <dbReference type="EMBL" id="TFJ99256.1"/>
    </source>
</evidence>
<accession>A0A4D9DPQ8</accession>
<gene>
    <name evidence="1" type="ORF">DR999_PMT18736</name>
</gene>
<protein>
    <submittedName>
        <fullName evidence="1">Acid trehalase-like protein 1</fullName>
    </submittedName>
</protein>
<sequence>MEESAWGEKNENRWPVSYFPRVSPGAEVDKASPPMCFGVECGTCVCKCRNRLLVLALGRFGAAGLDLCSECQTGLGQCHGLCQVEPAVVKQAPCQELVRNE</sequence>
<dbReference type="Proteomes" id="UP000297703">
    <property type="component" value="Unassembled WGS sequence"/>
</dbReference>
<reference evidence="1 2" key="2">
    <citation type="submission" date="2019-04" db="EMBL/GenBank/DDBJ databases">
        <title>The genome sequence of big-headed turtle.</title>
        <authorList>
            <person name="Gong S."/>
        </authorList>
    </citation>
    <scope>NUCLEOTIDE SEQUENCE [LARGE SCALE GENOMIC DNA]</scope>
    <source>
        <strain evidence="1">DO16091913</strain>
        <tissue evidence="1">Muscle</tissue>
    </source>
</reference>
<evidence type="ECO:0000313" key="2">
    <source>
        <dbReference type="Proteomes" id="UP000297703"/>
    </source>
</evidence>
<dbReference type="AlphaFoldDB" id="A0A4D9DPQ8"/>
<name>A0A4D9DPQ8_9SAUR</name>
<organism evidence="1 2">
    <name type="scientific">Platysternon megacephalum</name>
    <name type="common">big-headed turtle</name>
    <dbReference type="NCBI Taxonomy" id="55544"/>
    <lineage>
        <taxon>Eukaryota</taxon>
        <taxon>Metazoa</taxon>
        <taxon>Chordata</taxon>
        <taxon>Craniata</taxon>
        <taxon>Vertebrata</taxon>
        <taxon>Euteleostomi</taxon>
        <taxon>Archelosauria</taxon>
        <taxon>Testudinata</taxon>
        <taxon>Testudines</taxon>
        <taxon>Cryptodira</taxon>
        <taxon>Durocryptodira</taxon>
        <taxon>Testudinoidea</taxon>
        <taxon>Platysternidae</taxon>
        <taxon>Platysternon</taxon>
    </lineage>
</organism>
<dbReference type="EMBL" id="QXTE01000340">
    <property type="protein sequence ID" value="TFJ99256.1"/>
    <property type="molecule type" value="Genomic_DNA"/>
</dbReference>
<comment type="caution">
    <text evidence="1">The sequence shown here is derived from an EMBL/GenBank/DDBJ whole genome shotgun (WGS) entry which is preliminary data.</text>
</comment>
<proteinExistence type="predicted"/>